<gene>
    <name evidence="3" type="ORF">AHOG_13925</name>
</gene>
<sequence>MPDLLGLTSGEAGRIGAQLGLRVTAPGDDPEPLEELSGTVVRQHPGAGVLVPRGSRVIVSATGSGGEAARHEPRWPFPPVPQGRTELGPDADRAY</sequence>
<dbReference type="PROSITE" id="PS51178">
    <property type="entry name" value="PASTA"/>
    <property type="match status" value="1"/>
</dbReference>
<dbReference type="Proteomes" id="UP000204221">
    <property type="component" value="Chromosome"/>
</dbReference>
<dbReference type="AlphaFoldDB" id="A0A221W3P5"/>
<protein>
    <submittedName>
        <fullName evidence="3">PASTA domain protein</fullName>
    </submittedName>
</protein>
<reference evidence="3 4" key="1">
    <citation type="submission" date="2017-07" db="EMBL/GenBank/DDBJ databases">
        <title>Complete genome sequence of Actinoalloteichus hoggarensis DSM 45943, type strain of Actinoalloteichus hoggarensis.</title>
        <authorList>
            <person name="Ruckert C."/>
            <person name="Nouioui I."/>
            <person name="Willmese J."/>
            <person name="van Wezel G."/>
            <person name="Klenk H.-P."/>
            <person name="Kalinowski J."/>
            <person name="Zotchev S.B."/>
        </authorList>
    </citation>
    <scope>NUCLEOTIDE SEQUENCE [LARGE SCALE GENOMIC DNA]</scope>
    <source>
        <strain evidence="3 4">DSM 45943</strain>
    </source>
</reference>
<feature type="region of interest" description="Disordered" evidence="1">
    <location>
        <begin position="62"/>
        <end position="95"/>
    </location>
</feature>
<dbReference type="Pfam" id="PF03793">
    <property type="entry name" value="PASTA"/>
    <property type="match status" value="1"/>
</dbReference>
<evidence type="ECO:0000313" key="3">
    <source>
        <dbReference type="EMBL" id="ASO20428.1"/>
    </source>
</evidence>
<name>A0A221W3P5_9PSEU</name>
<evidence type="ECO:0000313" key="4">
    <source>
        <dbReference type="Proteomes" id="UP000204221"/>
    </source>
</evidence>
<proteinExistence type="predicted"/>
<evidence type="ECO:0000259" key="2">
    <source>
        <dbReference type="PROSITE" id="PS51178"/>
    </source>
</evidence>
<dbReference type="InterPro" id="IPR005543">
    <property type="entry name" value="PASTA_dom"/>
</dbReference>
<accession>A0A221W3P5</accession>
<dbReference type="EMBL" id="CP022521">
    <property type="protein sequence ID" value="ASO20428.1"/>
    <property type="molecule type" value="Genomic_DNA"/>
</dbReference>
<organism evidence="3 4">
    <name type="scientific">Actinoalloteichus hoggarensis</name>
    <dbReference type="NCBI Taxonomy" id="1470176"/>
    <lineage>
        <taxon>Bacteria</taxon>
        <taxon>Bacillati</taxon>
        <taxon>Actinomycetota</taxon>
        <taxon>Actinomycetes</taxon>
        <taxon>Pseudonocardiales</taxon>
        <taxon>Pseudonocardiaceae</taxon>
        <taxon>Actinoalloteichus</taxon>
    </lineage>
</organism>
<dbReference type="KEGG" id="ahg:AHOG_13925"/>
<keyword evidence="4" id="KW-1185">Reference proteome</keyword>
<feature type="domain" description="PASTA" evidence="2">
    <location>
        <begin position="1"/>
        <end position="63"/>
    </location>
</feature>
<dbReference type="SUPFAM" id="SSF54184">
    <property type="entry name" value="Penicillin-binding protein 2x (pbp-2x), c-terminal domain"/>
    <property type="match status" value="1"/>
</dbReference>
<dbReference type="Gene3D" id="3.30.10.20">
    <property type="match status" value="1"/>
</dbReference>
<evidence type="ECO:0000256" key="1">
    <source>
        <dbReference type="SAM" id="MobiDB-lite"/>
    </source>
</evidence>